<accession>R6WLG2</accession>
<protein>
    <recommendedName>
        <fullName evidence="2">MarR family transcriptional regulator</fullName>
    </recommendedName>
</protein>
<dbReference type="HOGENOM" id="CLU_070332_0_0_9"/>
<dbReference type="AlphaFoldDB" id="R6WLG2"/>
<reference evidence="1" key="1">
    <citation type="submission" date="2012-11" db="EMBL/GenBank/DDBJ databases">
        <title>Dependencies among metagenomic species, viruses, plasmids and units of genetic variation.</title>
        <authorList>
            <person name="Nielsen H.B."/>
            <person name="Almeida M."/>
            <person name="Juncker A.S."/>
            <person name="Rasmussen S."/>
            <person name="Li J."/>
            <person name="Sunagawa S."/>
            <person name="Plichta D."/>
            <person name="Gautier L."/>
            <person name="Le Chatelier E."/>
            <person name="Peletier E."/>
            <person name="Bonde I."/>
            <person name="Nielsen T."/>
            <person name="Manichanh C."/>
            <person name="Arumugam M."/>
            <person name="Batto J."/>
            <person name="Santos M.B.Q.D."/>
            <person name="Blom N."/>
            <person name="Borruel N."/>
            <person name="Burgdorf K.S."/>
            <person name="Boumezbeur F."/>
            <person name="Casellas F."/>
            <person name="Dore J."/>
            <person name="Guarner F."/>
            <person name="Hansen T."/>
            <person name="Hildebrand F."/>
            <person name="Kaas R.S."/>
            <person name="Kennedy S."/>
            <person name="Kristiansen K."/>
            <person name="Kultima J.R."/>
            <person name="Leonard P."/>
            <person name="Levenez F."/>
            <person name="Lund O."/>
            <person name="Moumen B."/>
            <person name="Le Paslier D."/>
            <person name="Pons N."/>
            <person name="Pedersen O."/>
            <person name="Prifti E."/>
            <person name="Qin J."/>
            <person name="Raes J."/>
            <person name="Tap J."/>
            <person name="Tims S."/>
            <person name="Ussery D.W."/>
            <person name="Yamada T."/>
            <person name="MetaHit consortium"/>
            <person name="Renault P."/>
            <person name="Sicheritz-Ponten T."/>
            <person name="Bork P."/>
            <person name="Wang J."/>
            <person name="Brunak S."/>
            <person name="Ehrlich S.D."/>
        </authorList>
    </citation>
    <scope>NUCLEOTIDE SEQUENCE [LARGE SCALE GENOMIC DNA]</scope>
</reference>
<dbReference type="RefSeq" id="WP_021720939.1">
    <property type="nucleotide sequence ID" value="NZ_FR892819.1"/>
</dbReference>
<evidence type="ECO:0000313" key="1">
    <source>
        <dbReference type="EMBL" id="CDD10260.1"/>
    </source>
</evidence>
<gene>
    <name evidence="1" type="ORF">BN587_01906</name>
</gene>
<name>R6WLG2_9FIRM</name>
<proteinExistence type="predicted"/>
<dbReference type="Proteomes" id="UP000014937">
    <property type="component" value="Unassembled WGS sequence"/>
</dbReference>
<dbReference type="EMBL" id="CBGL010000028">
    <property type="protein sequence ID" value="CDD10260.1"/>
    <property type="molecule type" value="Genomic_DNA"/>
</dbReference>
<organism evidence="1">
    <name type="scientific">Phascolarctobacterium succinatutens CAG:287</name>
    <dbReference type="NCBI Taxonomy" id="1263101"/>
    <lineage>
        <taxon>Bacteria</taxon>
        <taxon>Bacillati</taxon>
        <taxon>Bacillota</taxon>
        <taxon>Negativicutes</taxon>
        <taxon>Acidaminococcales</taxon>
        <taxon>Acidaminococcaceae</taxon>
        <taxon>Phascolarctobacterium</taxon>
    </lineage>
</organism>
<comment type="caution">
    <text evidence="1">The sequence shown here is derived from an EMBL/GenBank/DDBJ whole genome shotgun (WGS) entry which is preliminary data.</text>
</comment>
<sequence length="323" mass="37205">MEKFLKDIFGIDAVCKKFSDFASLSRLLVEAYDYVLVEIDEVKFLAIAPVYEQPTIPTLVNHMKKISSEKNLPVVYHPRSLTYSKMKGLLQQKVPFIVDAKQAYLPFLGTFLQAVSDEKNEKVKFSLPAQLLAMMYLYSREPFLYIKKAVEFLPYSAMSITRAMRELEASELFYVEKDKQSNVLRSQLAKQELFEELKARFNSPIWKCGYIDNGCLVKEMVLAGEDALAEKSMLANTLPAKYATYRKNVDLSVLHSELLDNKKQSELQLWSYNPLLFSQLDIPDPISLVLSLMDIHDERVEQALDGIMEEVWEGQHGTWIKKF</sequence>
<evidence type="ECO:0008006" key="2">
    <source>
        <dbReference type="Google" id="ProtNLM"/>
    </source>
</evidence>